<organism evidence="1 2">
    <name type="scientific">Camellia lanceoleosa</name>
    <dbReference type="NCBI Taxonomy" id="1840588"/>
    <lineage>
        <taxon>Eukaryota</taxon>
        <taxon>Viridiplantae</taxon>
        <taxon>Streptophyta</taxon>
        <taxon>Embryophyta</taxon>
        <taxon>Tracheophyta</taxon>
        <taxon>Spermatophyta</taxon>
        <taxon>Magnoliopsida</taxon>
        <taxon>eudicotyledons</taxon>
        <taxon>Gunneridae</taxon>
        <taxon>Pentapetalae</taxon>
        <taxon>asterids</taxon>
        <taxon>Ericales</taxon>
        <taxon>Theaceae</taxon>
        <taxon>Camellia</taxon>
    </lineage>
</organism>
<proteinExistence type="predicted"/>
<comment type="caution">
    <text evidence="1">The sequence shown here is derived from an EMBL/GenBank/DDBJ whole genome shotgun (WGS) entry which is preliminary data.</text>
</comment>
<evidence type="ECO:0000313" key="1">
    <source>
        <dbReference type="EMBL" id="KAI8028699.1"/>
    </source>
</evidence>
<dbReference type="Proteomes" id="UP001060215">
    <property type="component" value="Chromosome 1"/>
</dbReference>
<reference evidence="1 2" key="1">
    <citation type="journal article" date="2022" name="Plant J.">
        <title>Chromosome-level genome of Camellia lanceoleosa provides a valuable resource for understanding genome evolution and self-incompatibility.</title>
        <authorList>
            <person name="Gong W."/>
            <person name="Xiao S."/>
            <person name="Wang L."/>
            <person name="Liao Z."/>
            <person name="Chang Y."/>
            <person name="Mo W."/>
            <person name="Hu G."/>
            <person name="Li W."/>
            <person name="Zhao G."/>
            <person name="Zhu H."/>
            <person name="Hu X."/>
            <person name="Ji K."/>
            <person name="Xiang X."/>
            <person name="Song Q."/>
            <person name="Yuan D."/>
            <person name="Jin S."/>
            <person name="Zhang L."/>
        </authorList>
    </citation>
    <scope>NUCLEOTIDE SEQUENCE [LARGE SCALE GENOMIC DNA]</scope>
    <source>
        <strain evidence="1">SQ_2022a</strain>
    </source>
</reference>
<dbReference type="EMBL" id="CM045758">
    <property type="protein sequence ID" value="KAI8028699.1"/>
    <property type="molecule type" value="Genomic_DNA"/>
</dbReference>
<evidence type="ECO:0000313" key="2">
    <source>
        <dbReference type="Proteomes" id="UP001060215"/>
    </source>
</evidence>
<name>A0ACC0ITV3_9ERIC</name>
<accession>A0ACC0ITV3</accession>
<sequence length="539" mass="59066">MSQTVPPFHSIPLHLFPSLSLFLSLSKAHSLFLSLHCSEGTESIFFSSSSPSLYPSQAFNQQDCWDFSRMAMQTATLPIPPTAQVVGNAFVEQYYHILHHSPELVHRFYQDSSVLSRPETNGVMMSVTTMKGINDKICSFDYKNYKAEIKTADAQESFKDGVIVLVTGCLTGTDNIRRKFGQTFFLAPQDKGYFVLNDVFRYMEDSDPLESNKVTVNGMHEAPLAPQMPDPESAHVFDPPMVEDSTTSLIEEVQNVEEKAHDPMDNERQLFYEKEVIVDPEPLSNKNHLPAVTESASSTAQEDTPKKSYASIVSSQTKKGGSGTIKVYVPANTSRVAHTKTVKQTLGSVAHAPMPEASSPSASGSVNALESGNAQEEVEGHSIYVRNLPLNVTVAQLEVEFKKFGPIKEGGVQVRSNKQQGFCFGFVEFLSLNSMNNAIQASPISIEGRQAVVEIKRTTTRVGSGRGRFPPVRGGFRSNSFRGHRNFAGGRGYGRNEFGNRGDFSGRGRGPGGRSGEGYQQGRGRGGHRGEFNQNAVSA</sequence>
<protein>
    <submittedName>
        <fullName evidence="1">Nuclear transport factor 2</fullName>
    </submittedName>
</protein>
<gene>
    <name evidence="1" type="ORF">LOK49_LG01G03672</name>
</gene>
<keyword evidence="2" id="KW-1185">Reference proteome</keyword>